<comment type="subcellular location">
    <subcellularLocation>
        <location evidence="13">Cytoplasm</location>
    </subcellularLocation>
</comment>
<feature type="binding site" evidence="13 14">
    <location>
        <position position="59"/>
    </location>
    <ligand>
        <name>ATP</name>
        <dbReference type="ChEBI" id="CHEBI:30616"/>
    </ligand>
</feature>
<feature type="domain" description="Nucleoside diphosphate kinase-like" evidence="17">
    <location>
        <begin position="3"/>
        <end position="140"/>
    </location>
</feature>
<evidence type="ECO:0000256" key="5">
    <source>
        <dbReference type="ARBA" id="ARBA00022553"/>
    </source>
</evidence>
<dbReference type="GO" id="GO:0005524">
    <property type="term" value="F:ATP binding"/>
    <property type="evidence" value="ECO:0007669"/>
    <property type="project" value="UniProtKB-UniRule"/>
</dbReference>
<evidence type="ECO:0000256" key="2">
    <source>
        <dbReference type="ARBA" id="ARBA00012966"/>
    </source>
</evidence>
<keyword evidence="19" id="KW-1185">Reference proteome</keyword>
<evidence type="ECO:0000256" key="4">
    <source>
        <dbReference type="ARBA" id="ARBA00022490"/>
    </source>
</evidence>
<dbReference type="SMART" id="SM00562">
    <property type="entry name" value="NDK"/>
    <property type="match status" value="1"/>
</dbReference>
<dbReference type="GO" id="GO:0006183">
    <property type="term" value="P:GTP biosynthetic process"/>
    <property type="evidence" value="ECO:0007669"/>
    <property type="project" value="UniProtKB-UniRule"/>
</dbReference>
<dbReference type="InterPro" id="IPR036850">
    <property type="entry name" value="NDK-like_dom_sf"/>
</dbReference>
<dbReference type="GO" id="GO:0046872">
    <property type="term" value="F:metal ion binding"/>
    <property type="evidence" value="ECO:0007669"/>
    <property type="project" value="UniProtKB-KW"/>
</dbReference>
<dbReference type="PROSITE" id="PS00469">
    <property type="entry name" value="NDPK"/>
    <property type="match status" value="1"/>
</dbReference>
<keyword evidence="4 13" id="KW-0963">Cytoplasm</keyword>
<keyword evidence="10 13" id="KW-0067">ATP-binding</keyword>
<feature type="binding site" evidence="13 14">
    <location>
        <position position="114"/>
    </location>
    <ligand>
        <name>ATP</name>
        <dbReference type="ChEBI" id="CHEBI:30616"/>
    </ligand>
</feature>
<evidence type="ECO:0000256" key="13">
    <source>
        <dbReference type="HAMAP-Rule" id="MF_00451"/>
    </source>
</evidence>
<evidence type="ECO:0000256" key="12">
    <source>
        <dbReference type="ARBA" id="ARBA00023080"/>
    </source>
</evidence>
<evidence type="ECO:0000313" key="19">
    <source>
        <dbReference type="Proteomes" id="UP000221024"/>
    </source>
</evidence>
<evidence type="ECO:0000313" key="18">
    <source>
        <dbReference type="EMBL" id="PEN07706.1"/>
    </source>
</evidence>
<comment type="subunit">
    <text evidence="13">Homotetramer.</text>
</comment>
<dbReference type="GO" id="GO:0006241">
    <property type="term" value="P:CTP biosynthetic process"/>
    <property type="evidence" value="ECO:0007669"/>
    <property type="project" value="UniProtKB-UniRule"/>
</dbReference>
<keyword evidence="6 13" id="KW-0808">Transferase</keyword>
<organism evidence="18 19">
    <name type="scientific">Longimonas halophila</name>
    <dbReference type="NCBI Taxonomy" id="1469170"/>
    <lineage>
        <taxon>Bacteria</taxon>
        <taxon>Pseudomonadati</taxon>
        <taxon>Rhodothermota</taxon>
        <taxon>Rhodothermia</taxon>
        <taxon>Rhodothermales</taxon>
        <taxon>Salisaetaceae</taxon>
        <taxon>Longimonas</taxon>
    </lineage>
</organism>
<keyword evidence="11 13" id="KW-0460">Magnesium</keyword>
<reference evidence="18 19" key="1">
    <citation type="submission" date="2017-10" db="EMBL/GenBank/DDBJ databases">
        <title>Draft genome of Longimonas halophila.</title>
        <authorList>
            <person name="Goh K.M."/>
            <person name="Shamsir M.S."/>
            <person name="Lim S.W."/>
        </authorList>
    </citation>
    <scope>NUCLEOTIDE SEQUENCE [LARGE SCALE GENOMIC DNA]</scope>
    <source>
        <strain evidence="18 19">KCTC 42399</strain>
    </source>
</reference>
<comment type="cofactor">
    <cofactor evidence="13">
        <name>Mg(2+)</name>
        <dbReference type="ChEBI" id="CHEBI:18420"/>
    </cofactor>
</comment>
<comment type="catalytic activity">
    <reaction evidence="13">
        <text>a ribonucleoside 5'-diphosphate + ATP = a ribonucleoside 5'-triphosphate + ADP</text>
        <dbReference type="Rhea" id="RHEA:18113"/>
        <dbReference type="ChEBI" id="CHEBI:30616"/>
        <dbReference type="ChEBI" id="CHEBI:57930"/>
        <dbReference type="ChEBI" id="CHEBI:61557"/>
        <dbReference type="ChEBI" id="CHEBI:456216"/>
        <dbReference type="EC" id="2.7.4.6"/>
    </reaction>
</comment>
<dbReference type="InterPro" id="IPR034907">
    <property type="entry name" value="NDK-like_dom"/>
</dbReference>
<dbReference type="SUPFAM" id="SSF54919">
    <property type="entry name" value="Nucleoside diphosphate kinase, NDK"/>
    <property type="match status" value="1"/>
</dbReference>
<feature type="binding site" evidence="13 14">
    <location>
        <position position="104"/>
    </location>
    <ligand>
        <name>ATP</name>
        <dbReference type="ChEBI" id="CHEBI:30616"/>
    </ligand>
</feature>
<dbReference type="InterPro" id="IPR001564">
    <property type="entry name" value="Nucleoside_diP_kinase"/>
</dbReference>
<evidence type="ECO:0000256" key="11">
    <source>
        <dbReference type="ARBA" id="ARBA00022842"/>
    </source>
</evidence>
<comment type="catalytic activity">
    <reaction evidence="13 16">
        <text>a 2'-deoxyribonucleoside 5'-diphosphate + ATP = a 2'-deoxyribonucleoside 5'-triphosphate + ADP</text>
        <dbReference type="Rhea" id="RHEA:44640"/>
        <dbReference type="ChEBI" id="CHEBI:30616"/>
        <dbReference type="ChEBI" id="CHEBI:61560"/>
        <dbReference type="ChEBI" id="CHEBI:73316"/>
        <dbReference type="ChEBI" id="CHEBI:456216"/>
        <dbReference type="EC" id="2.7.4.6"/>
    </reaction>
</comment>
<accession>A0A2H3P1F3</accession>
<sequence>MATERTLAILKPDCVRKELIGTVLARIQDAGFAVRALKMITLSKREAEGFYAVHEDKPFFDELTDFMSSGPCVPVVLEKENAIADFRTLIGATNPDEADEGTIRADFADSISTNIVHGSDSVGNGQKEASYFFAEHEIVANRAA</sequence>
<dbReference type="CDD" id="cd04413">
    <property type="entry name" value="NDPk_I"/>
    <property type="match status" value="1"/>
</dbReference>
<dbReference type="Pfam" id="PF00334">
    <property type="entry name" value="NDK"/>
    <property type="match status" value="1"/>
</dbReference>
<keyword evidence="8 13" id="KW-0547">Nucleotide-binding</keyword>
<name>A0A2H3P1F3_9BACT</name>
<dbReference type="InterPro" id="IPR023005">
    <property type="entry name" value="Nucleoside_diP_kinase_AS"/>
</dbReference>
<dbReference type="PROSITE" id="PS51374">
    <property type="entry name" value="NDPK_LIKE"/>
    <property type="match status" value="1"/>
</dbReference>
<evidence type="ECO:0000256" key="9">
    <source>
        <dbReference type="ARBA" id="ARBA00022777"/>
    </source>
</evidence>
<gene>
    <name evidence="13" type="primary">ndk</name>
    <name evidence="18" type="ORF">CRI93_06910</name>
</gene>
<evidence type="ECO:0000256" key="3">
    <source>
        <dbReference type="ARBA" id="ARBA00017632"/>
    </source>
</evidence>
<evidence type="ECO:0000256" key="7">
    <source>
        <dbReference type="ARBA" id="ARBA00022723"/>
    </source>
</evidence>
<dbReference type="FunFam" id="3.30.70.141:FF:000003">
    <property type="entry name" value="Nucleoside diphosphate kinase"/>
    <property type="match status" value="1"/>
</dbReference>
<dbReference type="Gene3D" id="3.30.70.141">
    <property type="entry name" value="Nucleoside diphosphate kinase-like domain"/>
    <property type="match status" value="1"/>
</dbReference>
<dbReference type="HAMAP" id="MF_00451">
    <property type="entry name" value="NDP_kinase"/>
    <property type="match status" value="1"/>
</dbReference>
<evidence type="ECO:0000259" key="17">
    <source>
        <dbReference type="SMART" id="SM00562"/>
    </source>
</evidence>
<dbReference type="GO" id="GO:0005737">
    <property type="term" value="C:cytoplasm"/>
    <property type="evidence" value="ECO:0007669"/>
    <property type="project" value="UniProtKB-SubCell"/>
</dbReference>
<dbReference type="GO" id="GO:0004550">
    <property type="term" value="F:nucleoside diphosphate kinase activity"/>
    <property type="evidence" value="ECO:0007669"/>
    <property type="project" value="UniProtKB-UniRule"/>
</dbReference>
<evidence type="ECO:0000256" key="8">
    <source>
        <dbReference type="ARBA" id="ARBA00022741"/>
    </source>
</evidence>
<feature type="binding site" evidence="13 14">
    <location>
        <position position="93"/>
    </location>
    <ligand>
        <name>ATP</name>
        <dbReference type="ChEBI" id="CHEBI:30616"/>
    </ligand>
</feature>
<feature type="binding site" evidence="13 14">
    <location>
        <position position="87"/>
    </location>
    <ligand>
        <name>ATP</name>
        <dbReference type="ChEBI" id="CHEBI:30616"/>
    </ligand>
</feature>
<protein>
    <recommendedName>
        <fullName evidence="3 13">Nucleoside diphosphate kinase</fullName>
        <shortName evidence="13">NDK</shortName>
        <shortName evidence="13">NDP kinase</shortName>
        <ecNumber evidence="2 13">2.7.4.6</ecNumber>
    </recommendedName>
    <alternativeName>
        <fullName evidence="13">Nucleoside-2-P kinase</fullName>
    </alternativeName>
</protein>
<dbReference type="OrthoDB" id="9801161at2"/>
<keyword evidence="9 13" id="KW-0418">Kinase</keyword>
<evidence type="ECO:0000256" key="14">
    <source>
        <dbReference type="PROSITE-ProRule" id="PRU00706"/>
    </source>
</evidence>
<keyword evidence="5 13" id="KW-0597">Phosphoprotein</keyword>
<dbReference type="Proteomes" id="UP000221024">
    <property type="component" value="Unassembled WGS sequence"/>
</dbReference>
<dbReference type="GO" id="GO:0006228">
    <property type="term" value="P:UTP biosynthetic process"/>
    <property type="evidence" value="ECO:0007669"/>
    <property type="project" value="UniProtKB-UniRule"/>
</dbReference>
<evidence type="ECO:0000256" key="10">
    <source>
        <dbReference type="ARBA" id="ARBA00022840"/>
    </source>
</evidence>
<dbReference type="EC" id="2.7.4.6" evidence="2 13"/>
<dbReference type="PANTHER" id="PTHR46161:SF3">
    <property type="entry name" value="NUCLEOSIDE DIPHOSPHATE KINASE DDB_G0292928-RELATED"/>
    <property type="match status" value="1"/>
</dbReference>
<dbReference type="NCBIfam" id="NF001908">
    <property type="entry name" value="PRK00668.1"/>
    <property type="match status" value="1"/>
</dbReference>
<feature type="binding site" evidence="13 14">
    <location>
        <position position="11"/>
    </location>
    <ligand>
        <name>ATP</name>
        <dbReference type="ChEBI" id="CHEBI:30616"/>
    </ligand>
</feature>
<feature type="active site" description="Pros-phosphohistidine intermediate" evidence="13 14">
    <location>
        <position position="117"/>
    </location>
</feature>
<evidence type="ECO:0000256" key="15">
    <source>
        <dbReference type="RuleBase" id="RU004011"/>
    </source>
</evidence>
<evidence type="ECO:0000256" key="16">
    <source>
        <dbReference type="RuleBase" id="RU004013"/>
    </source>
</evidence>
<dbReference type="AlphaFoldDB" id="A0A2H3P1F3"/>
<dbReference type="RefSeq" id="WP_098061893.1">
    <property type="nucleotide sequence ID" value="NZ_PDEP01000005.1"/>
</dbReference>
<comment type="function">
    <text evidence="13">Major role in the synthesis of nucleoside triphosphates other than ATP. The ATP gamma phosphate is transferred to the NDP beta phosphate via a ping-pong mechanism, using a phosphorylated active-site intermediate.</text>
</comment>
<proteinExistence type="inferred from homology"/>
<evidence type="ECO:0000256" key="1">
    <source>
        <dbReference type="ARBA" id="ARBA00008142"/>
    </source>
</evidence>
<evidence type="ECO:0000256" key="6">
    <source>
        <dbReference type="ARBA" id="ARBA00022679"/>
    </source>
</evidence>
<comment type="similarity">
    <text evidence="1 13 14 15">Belongs to the NDK family.</text>
</comment>
<comment type="caution">
    <text evidence="18">The sequence shown here is derived from an EMBL/GenBank/DDBJ whole genome shotgun (WGS) entry which is preliminary data.</text>
</comment>
<keyword evidence="12 13" id="KW-0546">Nucleotide metabolism</keyword>
<dbReference type="PRINTS" id="PR01243">
    <property type="entry name" value="NUCDPKINASE"/>
</dbReference>
<keyword evidence="7 13" id="KW-0479">Metal-binding</keyword>
<dbReference type="EMBL" id="PDEP01000005">
    <property type="protein sequence ID" value="PEN07706.1"/>
    <property type="molecule type" value="Genomic_DNA"/>
</dbReference>
<dbReference type="PANTHER" id="PTHR46161">
    <property type="entry name" value="NUCLEOSIDE DIPHOSPHATE KINASE"/>
    <property type="match status" value="1"/>
</dbReference>